<evidence type="ECO:0000256" key="1">
    <source>
        <dbReference type="ARBA" id="ARBA00005964"/>
    </source>
</evidence>
<proteinExistence type="inferred from homology"/>
<dbReference type="InterPro" id="IPR051093">
    <property type="entry name" value="Neuroligin/BSAL"/>
</dbReference>
<dbReference type="OrthoDB" id="19653at2759"/>
<dbReference type="Pfam" id="PF00135">
    <property type="entry name" value="COesterase"/>
    <property type="match status" value="2"/>
</dbReference>
<sequence length="962" mass="109671">MGAMLDGNILAAHEEIIVISFNYRLDVLGFYAAPEKGIKGNNGLMDQLLAMQWVQRNIRFFNGDPSKVTIYGHSAGAGDAGLHMLSDLTKGLFRNAIIHSGSAFANWMLSKCIKTSRMPVIPNNCQPGTSLIAEDQQDEDILDLLNGTSIDKYLSKWGHEAAVVVDGEFITGSPEQMFTCGQFHAGSVLLIMARDEGFPLDMSSYDEIKGRLDIKSYIEYAAQELFPDRPGFQDSFKHSFKQELEKWKKLNISSYPQALQLMADIDMFAPMIKLADMISQWMNQVYTLSFEYISQNVTGPDWIGVQHGWDLFYVFGIPTVGHPKFNYTPRDAKVSEKTMNIIGEFVKRGHWKSGSMELEIYNPDTKSYNKLDYINGQTVVTQEVNYKQPRTDFWRLTYKGTRYNMLNRGEYINQIFSTLINSNVRHTMYGEVRGFISSRVSGIDVEEYLGVPYAAPPIGKLRFKRPEDPAKWWPNILDTKKIPPACPTYDLKYIQVHKPTFNMKSEDCLYMNVYVPKVEKSDLPVHFFIHGGDNADGMGAMFDGDILAAHGQMIVITINYRVGVLGFYAKPKQGIKGNNGLMDQVKAMRWVKENIGFFEGDPSKMTIHGHSAGAGDVGLHLMSNLTHGLFRYAIIHSGSPLAHWMMSSCVKTSRQSDIPISCKQDTSPTNKKVEGHITNLVAGSTIDDFLSSIVYGQDVFKAVVDGEYLTESPDKLFTCQAPHVDSVLFMMARDEGFEPRISQISEYYRYKSIDVFLEQYKHMFPKTFERDIKNVYEEWKTNNISQFPHYLHMSADIVFFMPMIKLADMISEWMKDVYVLSFDYISQNISGPDYIGVQHGWDLFYVFGQPLVGHPGFTYTPRDAAVARETMTLISDFVKNGYLSVKTEGKLQTYNSSMKTYYRFDYYNQQTNITLETNFREPRTEFWYKRLFTQTFECSGGNEILTNIEIYSFIAVLCILLK</sequence>
<comment type="caution">
    <text evidence="3">The sequence shown here is derived from an EMBL/GenBank/DDBJ whole genome shotgun (WGS) entry which is preliminary data.</text>
</comment>
<dbReference type="InterPro" id="IPR002018">
    <property type="entry name" value="CarbesteraseB"/>
</dbReference>
<dbReference type="PANTHER" id="PTHR43903">
    <property type="entry name" value="NEUROLIGIN"/>
    <property type="match status" value="1"/>
</dbReference>
<reference evidence="3" key="1">
    <citation type="submission" date="2021-03" db="EMBL/GenBank/DDBJ databases">
        <authorList>
            <person name="Bekaert M."/>
        </authorList>
    </citation>
    <scope>NUCLEOTIDE SEQUENCE</scope>
</reference>
<dbReference type="Gene3D" id="3.40.50.1820">
    <property type="entry name" value="alpha/beta hydrolase"/>
    <property type="match status" value="2"/>
</dbReference>
<dbReference type="SUPFAM" id="SSF53474">
    <property type="entry name" value="alpha/beta-Hydrolases"/>
    <property type="match status" value="2"/>
</dbReference>
<evidence type="ECO:0000313" key="4">
    <source>
        <dbReference type="Proteomes" id="UP000683360"/>
    </source>
</evidence>
<keyword evidence="4" id="KW-1185">Reference proteome</keyword>
<evidence type="ECO:0000313" key="3">
    <source>
        <dbReference type="EMBL" id="CAG2209380.1"/>
    </source>
</evidence>
<feature type="domain" description="Carboxylesterase type B" evidence="2">
    <location>
        <begin position="422"/>
        <end position="927"/>
    </location>
</feature>
<dbReference type="AlphaFoldDB" id="A0A8S3RM91"/>
<feature type="domain" description="Carboxylesterase type B" evidence="2">
    <location>
        <begin position="3"/>
        <end position="394"/>
    </location>
</feature>
<name>A0A8S3RM91_MYTED</name>
<gene>
    <name evidence="3" type="ORF">MEDL_23504</name>
</gene>
<evidence type="ECO:0000259" key="2">
    <source>
        <dbReference type="Pfam" id="PF00135"/>
    </source>
</evidence>
<dbReference type="EMBL" id="CAJPWZ010001163">
    <property type="protein sequence ID" value="CAG2209380.1"/>
    <property type="molecule type" value="Genomic_DNA"/>
</dbReference>
<accession>A0A8S3RM91</accession>
<protein>
    <submittedName>
        <fullName evidence="3">NLGN</fullName>
    </submittedName>
</protein>
<organism evidence="3 4">
    <name type="scientific">Mytilus edulis</name>
    <name type="common">Blue mussel</name>
    <dbReference type="NCBI Taxonomy" id="6550"/>
    <lineage>
        <taxon>Eukaryota</taxon>
        <taxon>Metazoa</taxon>
        <taxon>Spiralia</taxon>
        <taxon>Lophotrochozoa</taxon>
        <taxon>Mollusca</taxon>
        <taxon>Bivalvia</taxon>
        <taxon>Autobranchia</taxon>
        <taxon>Pteriomorphia</taxon>
        <taxon>Mytilida</taxon>
        <taxon>Mytiloidea</taxon>
        <taxon>Mytilidae</taxon>
        <taxon>Mytilinae</taxon>
        <taxon>Mytilus</taxon>
    </lineage>
</organism>
<dbReference type="Proteomes" id="UP000683360">
    <property type="component" value="Unassembled WGS sequence"/>
</dbReference>
<comment type="similarity">
    <text evidence="1">Belongs to the type-B carboxylesterase/lipase family.</text>
</comment>
<dbReference type="InterPro" id="IPR029058">
    <property type="entry name" value="AB_hydrolase_fold"/>
</dbReference>